<feature type="region of interest" description="Disordered" evidence="1">
    <location>
        <begin position="152"/>
        <end position="171"/>
    </location>
</feature>
<evidence type="ECO:0000313" key="4">
    <source>
        <dbReference type="Proteomes" id="UP001231189"/>
    </source>
</evidence>
<dbReference type="AlphaFoldDB" id="A0AAD8QJD6"/>
<dbReference type="InterPro" id="IPR013103">
    <property type="entry name" value="RVT_2"/>
</dbReference>
<dbReference type="Pfam" id="PF07727">
    <property type="entry name" value="RVT_2"/>
    <property type="match status" value="1"/>
</dbReference>
<dbReference type="Proteomes" id="UP001231189">
    <property type="component" value="Unassembled WGS sequence"/>
</dbReference>
<sequence>MGFAAAASRKVFRIVALVRGATDHFSAEMEKLHMREPYNGKEQVHTADGSGTGRGVGLDLLDDQVPATPPPAGSHDDHMQLHVPGSSPGGPGSPPAHHVTPAPASSARVPASPARVAVERAVSPATSTGSSAPASAVVPRVLDFAPSPAVLPSATSPEHASSSSSSAPLLDPVVPLPADSLRPVTRSLRGIHQRKQHTDGTVAWLATCMAHASSDPHSKPRRFCAALSIPHWRAAMESEYDALLKNGTLQLVSPRPGVNVIDSKWVFKVKRHANVTRGWFMRQLDVQNAFLNGVLEEEVYMRQPPGFEDLTQPRHLCRLIKAIYGLKQAPRAWHARLATVLRQHGFLESKADTSLFILQRPDVTLYLLVYVDDIIVLSSSSHAVDRLLLGLRKEFAIKDLGPLHYFLGVEVASQSDGLTLTQRKYAHDLLQRVMSTGASILVDSVGPPRAESPSPRTPLRIAGDGAERPYSNAAPLTCCVAVSYPPCHLPLSAPFSRADSASTSSGRRYAERSWRPTSRSVLLPGAPSAQIDPDQTLFWAIFFLKNNVCSWITLDIV</sequence>
<gene>
    <name evidence="3" type="ORF">QYE76_016843</name>
</gene>
<feature type="compositionally biased region" description="Low complexity" evidence="1">
    <location>
        <begin position="101"/>
        <end position="112"/>
    </location>
</feature>
<accession>A0AAD8QJD6</accession>
<feature type="domain" description="Reverse transcriptase Ty1/copia-type" evidence="2">
    <location>
        <begin position="275"/>
        <end position="438"/>
    </location>
</feature>
<keyword evidence="4" id="KW-1185">Reference proteome</keyword>
<feature type="region of interest" description="Disordered" evidence="1">
    <location>
        <begin position="37"/>
        <end position="112"/>
    </location>
</feature>
<evidence type="ECO:0000256" key="1">
    <source>
        <dbReference type="SAM" id="MobiDB-lite"/>
    </source>
</evidence>
<dbReference type="SUPFAM" id="SSF56672">
    <property type="entry name" value="DNA/RNA polymerases"/>
    <property type="match status" value="1"/>
</dbReference>
<protein>
    <recommendedName>
        <fullName evidence="2">Reverse transcriptase Ty1/copia-type domain-containing protein</fullName>
    </recommendedName>
</protein>
<proteinExistence type="predicted"/>
<name>A0AAD8QJD6_LOLMU</name>
<dbReference type="EMBL" id="JAUUTY010000297">
    <property type="protein sequence ID" value="KAK1602234.1"/>
    <property type="molecule type" value="Genomic_DNA"/>
</dbReference>
<reference evidence="3" key="1">
    <citation type="submission" date="2023-07" db="EMBL/GenBank/DDBJ databases">
        <title>A chromosome-level genome assembly of Lolium multiflorum.</title>
        <authorList>
            <person name="Chen Y."/>
            <person name="Copetti D."/>
            <person name="Kolliker R."/>
            <person name="Studer B."/>
        </authorList>
    </citation>
    <scope>NUCLEOTIDE SEQUENCE</scope>
    <source>
        <strain evidence="3">02402/16</strain>
        <tissue evidence="3">Leaf</tissue>
    </source>
</reference>
<dbReference type="InterPro" id="IPR043502">
    <property type="entry name" value="DNA/RNA_pol_sf"/>
</dbReference>
<organism evidence="3 4">
    <name type="scientific">Lolium multiflorum</name>
    <name type="common">Italian ryegrass</name>
    <name type="synonym">Lolium perenne subsp. multiflorum</name>
    <dbReference type="NCBI Taxonomy" id="4521"/>
    <lineage>
        <taxon>Eukaryota</taxon>
        <taxon>Viridiplantae</taxon>
        <taxon>Streptophyta</taxon>
        <taxon>Embryophyta</taxon>
        <taxon>Tracheophyta</taxon>
        <taxon>Spermatophyta</taxon>
        <taxon>Magnoliopsida</taxon>
        <taxon>Liliopsida</taxon>
        <taxon>Poales</taxon>
        <taxon>Poaceae</taxon>
        <taxon>BOP clade</taxon>
        <taxon>Pooideae</taxon>
        <taxon>Poodae</taxon>
        <taxon>Poeae</taxon>
        <taxon>Poeae Chloroplast Group 2 (Poeae type)</taxon>
        <taxon>Loliodinae</taxon>
        <taxon>Loliinae</taxon>
        <taxon>Lolium</taxon>
    </lineage>
</organism>
<evidence type="ECO:0000259" key="2">
    <source>
        <dbReference type="Pfam" id="PF07727"/>
    </source>
</evidence>
<evidence type="ECO:0000313" key="3">
    <source>
        <dbReference type="EMBL" id="KAK1602234.1"/>
    </source>
</evidence>
<comment type="caution">
    <text evidence="3">The sequence shown here is derived from an EMBL/GenBank/DDBJ whole genome shotgun (WGS) entry which is preliminary data.</text>
</comment>